<dbReference type="EMBL" id="FNBH01000001">
    <property type="protein sequence ID" value="SDE91769.1"/>
    <property type="molecule type" value="Genomic_DNA"/>
</dbReference>
<evidence type="ECO:0000313" key="2">
    <source>
        <dbReference type="Proteomes" id="UP000199203"/>
    </source>
</evidence>
<accession>A0A1G7GV13</accession>
<protein>
    <submittedName>
        <fullName evidence="1">Uncharacterized protein</fullName>
    </submittedName>
</protein>
<gene>
    <name evidence="1" type="ORF">SAMN05421825_0579</name>
</gene>
<dbReference type="Proteomes" id="UP000199203">
    <property type="component" value="Unassembled WGS sequence"/>
</dbReference>
<dbReference type="OrthoDB" id="1267200at2"/>
<keyword evidence="2" id="KW-1185">Reference proteome</keyword>
<organism evidence="1 2">
    <name type="scientific">Epilithonimonas hungarica</name>
    <dbReference type="NCBI Taxonomy" id="454006"/>
    <lineage>
        <taxon>Bacteria</taxon>
        <taxon>Pseudomonadati</taxon>
        <taxon>Bacteroidota</taxon>
        <taxon>Flavobacteriia</taxon>
        <taxon>Flavobacteriales</taxon>
        <taxon>Weeksellaceae</taxon>
        <taxon>Chryseobacterium group</taxon>
        <taxon>Epilithonimonas</taxon>
    </lineage>
</organism>
<name>A0A1G7GV13_9FLAO</name>
<dbReference type="AlphaFoldDB" id="A0A1G7GV13"/>
<evidence type="ECO:0000313" key="1">
    <source>
        <dbReference type="EMBL" id="SDE91769.1"/>
    </source>
</evidence>
<dbReference type="RefSeq" id="WP_089871185.1">
    <property type="nucleotide sequence ID" value="NZ_FNBH01000001.1"/>
</dbReference>
<reference evidence="2" key="1">
    <citation type="submission" date="2016-10" db="EMBL/GenBank/DDBJ databases">
        <authorList>
            <person name="Varghese N."/>
            <person name="Submissions S."/>
        </authorList>
    </citation>
    <scope>NUCLEOTIDE SEQUENCE [LARGE SCALE GENOMIC DNA]</scope>
    <source>
        <strain evidence="2">DSM 19684</strain>
    </source>
</reference>
<proteinExistence type="predicted"/>
<sequence>MKSIYNLIKEEIREHSVVKNSILGNIDPWKRSHYVILSEVIKEDLSKRIELQNERRFELGTSISHITLQRFFESDYDYKTHNDLRFLKTLDKICIFLGFKDLNAYVMNVKENDLYNENLFSKELTTDIVYRYCRTNFEFFKSFPESRIEIFDDLIFPEAPFIERIRNYSSELCDRNLKLYTKNNRSNFEIFDLDVISEESDKIVVKTQEFWNLVFVVENSNEEYLVNELNTQIYFIKHRDNAWRIWDNYNPNSGLLNNVIDKKP</sequence>